<evidence type="ECO:0000256" key="7">
    <source>
        <dbReference type="SAM" id="Phobius"/>
    </source>
</evidence>
<dbReference type="Pfam" id="PF07856">
    <property type="entry name" value="Orai-1"/>
    <property type="match status" value="1"/>
</dbReference>
<keyword evidence="3 7" id="KW-0812">Transmembrane</keyword>
<reference evidence="8" key="2">
    <citation type="submission" date="2017-10" db="EMBL/GenBank/DDBJ databases">
        <title>Ladona fulva Genome sequencing and assembly.</title>
        <authorList>
            <person name="Murali S."/>
            <person name="Richards S."/>
            <person name="Bandaranaike D."/>
            <person name="Bellair M."/>
            <person name="Blankenburg K."/>
            <person name="Chao H."/>
            <person name="Dinh H."/>
            <person name="Doddapaneni H."/>
            <person name="Dugan-Rocha S."/>
            <person name="Elkadiri S."/>
            <person name="Gnanaolivu R."/>
            <person name="Hernandez B."/>
            <person name="Skinner E."/>
            <person name="Javaid M."/>
            <person name="Lee S."/>
            <person name="Li M."/>
            <person name="Ming W."/>
            <person name="Munidasa M."/>
            <person name="Muniz J."/>
            <person name="Nguyen L."/>
            <person name="Hughes D."/>
            <person name="Osuji N."/>
            <person name="Pu L.-L."/>
            <person name="Puazo M."/>
            <person name="Qu C."/>
            <person name="Quiroz J."/>
            <person name="Raj R."/>
            <person name="Weissenberger G."/>
            <person name="Xin Y."/>
            <person name="Zou X."/>
            <person name="Han Y."/>
            <person name="Worley K."/>
            <person name="Muzny D."/>
            <person name="Gibbs R."/>
        </authorList>
    </citation>
    <scope>NUCLEOTIDE SEQUENCE</scope>
    <source>
        <strain evidence="8">Sampled in the wild</strain>
    </source>
</reference>
<dbReference type="OrthoDB" id="61124at2759"/>
<evidence type="ECO:0000256" key="1">
    <source>
        <dbReference type="ARBA" id="ARBA00004141"/>
    </source>
</evidence>
<feature type="transmembrane region" description="Helical" evidence="7">
    <location>
        <begin position="102"/>
        <end position="130"/>
    </location>
</feature>
<sequence>VPNQRNEQVETNPDPSHPGLRSRFSNRRKAAPDADTGHRTEKDRKDLGSGMGIYTPETLSWRRLHVSRSKLKEAVSSSTILCAFALESMVELQVKAPTGCPSWLFTLFAVNTTTLISVHILAAMISTYILPSIESVHRRQSRWESSALDPSMWDVDPSESPHDSLRGFVEMAWIFSSVIGLFLFLTEVSLLSWVKFWDVSFSAAASGSAAVTPFMIMSVVFCLKFHKVLAGHTYEMRELGLKQVEDLKQQLDRSDTSVKRETRSSETDV</sequence>
<keyword evidence="4 7" id="KW-1133">Transmembrane helix</keyword>
<gene>
    <name evidence="8" type="ORF">J437_LFUL013427</name>
</gene>
<evidence type="ECO:0000256" key="3">
    <source>
        <dbReference type="ARBA" id="ARBA00022692"/>
    </source>
</evidence>
<dbReference type="PANTHER" id="PTHR31501">
    <property type="entry name" value="CALCIUM RELEASE-ACTIVATED CALCIUM CHANNEL PROTEIN 1"/>
    <property type="match status" value="1"/>
</dbReference>
<feature type="compositionally biased region" description="Basic and acidic residues" evidence="6">
    <location>
        <begin position="30"/>
        <end position="47"/>
    </location>
</feature>
<accession>A0A8K0P5X3</accession>
<evidence type="ECO:0000313" key="9">
    <source>
        <dbReference type="Proteomes" id="UP000792457"/>
    </source>
</evidence>
<dbReference type="EMBL" id="KZ308717">
    <property type="protein sequence ID" value="KAG8233433.1"/>
    <property type="molecule type" value="Genomic_DNA"/>
</dbReference>
<feature type="transmembrane region" description="Helical" evidence="7">
    <location>
        <begin position="200"/>
        <end position="223"/>
    </location>
</feature>
<comment type="subcellular location">
    <subcellularLocation>
        <location evidence="1">Membrane</location>
        <topology evidence="1">Multi-pass membrane protein</topology>
    </subcellularLocation>
</comment>
<dbReference type="PANTHER" id="PTHR31501:SF7">
    <property type="entry name" value="CALCIUM RELEASE-ACTIVATED CALCIUM CHANNEL PROTEIN 1"/>
    <property type="match status" value="1"/>
</dbReference>
<keyword evidence="9" id="KW-1185">Reference proteome</keyword>
<feature type="transmembrane region" description="Helical" evidence="7">
    <location>
        <begin position="172"/>
        <end position="194"/>
    </location>
</feature>
<evidence type="ECO:0000256" key="4">
    <source>
        <dbReference type="ARBA" id="ARBA00022989"/>
    </source>
</evidence>
<dbReference type="InterPro" id="IPR012446">
    <property type="entry name" value="CRAC_channel"/>
</dbReference>
<feature type="compositionally biased region" description="Polar residues" evidence="6">
    <location>
        <begin position="1"/>
        <end position="14"/>
    </location>
</feature>
<dbReference type="AlphaFoldDB" id="A0A8K0P5X3"/>
<keyword evidence="5 7" id="KW-0472">Membrane</keyword>
<dbReference type="GO" id="GO:0016020">
    <property type="term" value="C:membrane"/>
    <property type="evidence" value="ECO:0007669"/>
    <property type="project" value="UniProtKB-SubCell"/>
</dbReference>
<dbReference type="GO" id="GO:0015279">
    <property type="term" value="F:store-operated calcium channel activity"/>
    <property type="evidence" value="ECO:0007669"/>
    <property type="project" value="TreeGrafter"/>
</dbReference>
<dbReference type="Proteomes" id="UP000792457">
    <property type="component" value="Unassembled WGS sequence"/>
</dbReference>
<evidence type="ECO:0008006" key="10">
    <source>
        <dbReference type="Google" id="ProtNLM"/>
    </source>
</evidence>
<dbReference type="GO" id="GO:0002115">
    <property type="term" value="P:store-operated calcium entry"/>
    <property type="evidence" value="ECO:0007669"/>
    <property type="project" value="TreeGrafter"/>
</dbReference>
<feature type="region of interest" description="Disordered" evidence="6">
    <location>
        <begin position="1"/>
        <end position="51"/>
    </location>
</feature>
<evidence type="ECO:0000256" key="5">
    <source>
        <dbReference type="ARBA" id="ARBA00023136"/>
    </source>
</evidence>
<evidence type="ECO:0000256" key="6">
    <source>
        <dbReference type="SAM" id="MobiDB-lite"/>
    </source>
</evidence>
<protein>
    <recommendedName>
        <fullName evidence="10">Calcium release-activated calcium channel protein 1</fullName>
    </recommendedName>
</protein>
<feature type="non-terminal residue" evidence="8">
    <location>
        <position position="269"/>
    </location>
</feature>
<evidence type="ECO:0000256" key="2">
    <source>
        <dbReference type="ARBA" id="ARBA00008062"/>
    </source>
</evidence>
<reference evidence="8" key="1">
    <citation type="submission" date="2013-04" db="EMBL/GenBank/DDBJ databases">
        <authorList>
            <person name="Qu J."/>
            <person name="Murali S.C."/>
            <person name="Bandaranaike D."/>
            <person name="Bellair M."/>
            <person name="Blankenburg K."/>
            <person name="Chao H."/>
            <person name="Dinh H."/>
            <person name="Doddapaneni H."/>
            <person name="Downs B."/>
            <person name="Dugan-Rocha S."/>
            <person name="Elkadiri S."/>
            <person name="Gnanaolivu R.D."/>
            <person name="Hernandez B."/>
            <person name="Javaid M."/>
            <person name="Jayaseelan J.C."/>
            <person name="Lee S."/>
            <person name="Li M."/>
            <person name="Ming W."/>
            <person name="Munidasa M."/>
            <person name="Muniz J."/>
            <person name="Nguyen L."/>
            <person name="Ongeri F."/>
            <person name="Osuji N."/>
            <person name="Pu L.-L."/>
            <person name="Puazo M."/>
            <person name="Qu C."/>
            <person name="Quiroz J."/>
            <person name="Raj R."/>
            <person name="Weissenberger G."/>
            <person name="Xin Y."/>
            <person name="Zou X."/>
            <person name="Han Y."/>
            <person name="Richards S."/>
            <person name="Worley K."/>
            <person name="Muzny D."/>
            <person name="Gibbs R."/>
        </authorList>
    </citation>
    <scope>NUCLEOTIDE SEQUENCE</scope>
    <source>
        <strain evidence="8">Sampled in the wild</strain>
    </source>
</reference>
<comment type="caution">
    <text evidence="8">The sequence shown here is derived from an EMBL/GenBank/DDBJ whole genome shotgun (WGS) entry which is preliminary data.</text>
</comment>
<organism evidence="8 9">
    <name type="scientific">Ladona fulva</name>
    <name type="common">Scarce chaser dragonfly</name>
    <name type="synonym">Libellula fulva</name>
    <dbReference type="NCBI Taxonomy" id="123851"/>
    <lineage>
        <taxon>Eukaryota</taxon>
        <taxon>Metazoa</taxon>
        <taxon>Ecdysozoa</taxon>
        <taxon>Arthropoda</taxon>
        <taxon>Hexapoda</taxon>
        <taxon>Insecta</taxon>
        <taxon>Pterygota</taxon>
        <taxon>Palaeoptera</taxon>
        <taxon>Odonata</taxon>
        <taxon>Epiprocta</taxon>
        <taxon>Anisoptera</taxon>
        <taxon>Libelluloidea</taxon>
        <taxon>Libellulidae</taxon>
        <taxon>Ladona</taxon>
    </lineage>
</organism>
<comment type="similarity">
    <text evidence="2">Belongs to the Orai family.</text>
</comment>
<dbReference type="InterPro" id="IPR038350">
    <property type="entry name" value="Orai_sf"/>
</dbReference>
<evidence type="ECO:0000313" key="8">
    <source>
        <dbReference type="EMBL" id="KAG8233433.1"/>
    </source>
</evidence>
<name>A0A8K0P5X3_LADFU</name>
<proteinExistence type="inferred from homology"/>
<dbReference type="Gene3D" id="1.20.140.140">
    <property type="entry name" value="Calcium release-activated calcium channel protein Orai"/>
    <property type="match status" value="1"/>
</dbReference>